<sequence length="448" mass="48865">MLQADTVQLLCLTAASGVPLFSRGSSKQLPFSVIGSLNGVHMFGAGQGTVLSSCETERGSRVVWRVFQDSLMLIAVSGGGNKALSELHLRRLLENTWNCMVLVLGRDELANVRNVERLKRELRSCYRLIDRLLERGGEDQGFMGDLTHCADCLVPAQPGILQETLDSFTQAADSEFGCLLIRGRVAVATDKWLRLAPQEVILLSTLANSLSGVTSCDYPVFLPQGSPTVAHRLLCFQLLPSAVVCVLCGPSPSLHRVESELVGSFWSPLVETLRGCLEQAERSSLPPSVSLRWDIQALLVINRETRRSVVASSRASSQNPSEAPPLSSPARRWELLRHFYTFAVTRYFTSEEVTTSPTLPATPATPAAPATQASSTPVTPHESLHEDFSKGFTHQPTQCYLVTDECKCYGLQTPQHQLYLLTDLSVPTFALRSFATLTLSAVTGATGF</sequence>
<dbReference type="PANTHER" id="PTHR13559:SF1">
    <property type="entry name" value="PROTEIN FUZZY HOMOLOG"/>
    <property type="match status" value="1"/>
</dbReference>
<feature type="compositionally biased region" description="Low complexity" evidence="5">
    <location>
        <begin position="354"/>
        <end position="380"/>
    </location>
</feature>
<dbReference type="GO" id="GO:0005856">
    <property type="term" value="C:cytoskeleton"/>
    <property type="evidence" value="ECO:0007669"/>
    <property type="project" value="UniProtKB-SubCell"/>
</dbReference>
<keyword evidence="3" id="KW-0963">Cytoplasm</keyword>
<dbReference type="PANTHER" id="PTHR13559">
    <property type="entry name" value="INTRACELLULAR TRAFFIC PROTEIN-RELATED"/>
    <property type="match status" value="1"/>
</dbReference>
<evidence type="ECO:0000256" key="3">
    <source>
        <dbReference type="ARBA" id="ARBA00022490"/>
    </source>
</evidence>
<comment type="caution">
    <text evidence="9">The sequence shown here is derived from an EMBL/GenBank/DDBJ whole genome shotgun (WGS) entry which is preliminary data.</text>
</comment>
<dbReference type="GO" id="GO:1905515">
    <property type="term" value="P:non-motile cilium assembly"/>
    <property type="evidence" value="ECO:0007669"/>
    <property type="project" value="TreeGrafter"/>
</dbReference>
<accession>A0A8T2M367</accession>
<gene>
    <name evidence="9" type="ORF">AMEX_G6683</name>
</gene>
<dbReference type="Pfam" id="PF19036">
    <property type="entry name" value="Fuz_longin_1"/>
    <property type="match status" value="1"/>
</dbReference>
<feature type="region of interest" description="Disordered" evidence="5">
    <location>
        <begin position="354"/>
        <end position="387"/>
    </location>
</feature>
<dbReference type="InterPro" id="IPR043970">
    <property type="entry name" value="FUZ/MON1/HPS1_longin_3"/>
</dbReference>
<dbReference type="Proteomes" id="UP000752171">
    <property type="component" value="Unassembled WGS sequence"/>
</dbReference>
<dbReference type="AlphaFoldDB" id="A0A8T2M367"/>
<evidence type="ECO:0000259" key="8">
    <source>
        <dbReference type="Pfam" id="PF19038"/>
    </source>
</evidence>
<dbReference type="Pfam" id="PF19037">
    <property type="entry name" value="Fuz_longin_2"/>
    <property type="match status" value="1"/>
</dbReference>
<comment type="subcellular location">
    <subcellularLocation>
        <location evidence="1">Cytoplasm</location>
        <location evidence="1">Cytoskeleton</location>
    </subcellularLocation>
</comment>
<evidence type="ECO:0000256" key="2">
    <source>
        <dbReference type="ARBA" id="ARBA00008550"/>
    </source>
</evidence>
<keyword evidence="4" id="KW-0206">Cytoskeleton</keyword>
<dbReference type="Pfam" id="PF19038">
    <property type="entry name" value="Fuz_longin_3"/>
    <property type="match status" value="1"/>
</dbReference>
<evidence type="ECO:0000256" key="4">
    <source>
        <dbReference type="ARBA" id="ARBA00023212"/>
    </source>
</evidence>
<evidence type="ECO:0000256" key="5">
    <source>
        <dbReference type="SAM" id="MobiDB-lite"/>
    </source>
</evidence>
<feature type="domain" description="FUZ/MON1/HPS1 second Longin" evidence="7">
    <location>
        <begin position="174"/>
        <end position="258"/>
    </location>
</feature>
<evidence type="ECO:0000313" key="9">
    <source>
        <dbReference type="EMBL" id="KAG9278763.1"/>
    </source>
</evidence>
<evidence type="ECO:0000259" key="6">
    <source>
        <dbReference type="Pfam" id="PF19036"/>
    </source>
</evidence>
<protein>
    <recommendedName>
        <fullName evidence="11">Fuzzy planar cell polarity protein</fullName>
    </recommendedName>
</protein>
<comment type="similarity">
    <text evidence="2">Belongs to the fuzzy family.</text>
</comment>
<dbReference type="InterPro" id="IPR043972">
    <property type="entry name" value="FUZ/MON1/HPS1_longin_1"/>
</dbReference>
<evidence type="ECO:0000256" key="1">
    <source>
        <dbReference type="ARBA" id="ARBA00004245"/>
    </source>
</evidence>
<evidence type="ECO:0000259" key="7">
    <source>
        <dbReference type="Pfam" id="PF19037"/>
    </source>
</evidence>
<organism evidence="9 10">
    <name type="scientific">Astyanax mexicanus</name>
    <name type="common">Blind cave fish</name>
    <name type="synonym">Astyanax fasciatus mexicanus</name>
    <dbReference type="NCBI Taxonomy" id="7994"/>
    <lineage>
        <taxon>Eukaryota</taxon>
        <taxon>Metazoa</taxon>
        <taxon>Chordata</taxon>
        <taxon>Craniata</taxon>
        <taxon>Vertebrata</taxon>
        <taxon>Euteleostomi</taxon>
        <taxon>Actinopterygii</taxon>
        <taxon>Neopterygii</taxon>
        <taxon>Teleostei</taxon>
        <taxon>Ostariophysi</taxon>
        <taxon>Characiformes</taxon>
        <taxon>Characoidei</taxon>
        <taxon>Acestrorhamphidae</taxon>
        <taxon>Acestrorhamphinae</taxon>
        <taxon>Astyanax</taxon>
    </lineage>
</organism>
<evidence type="ECO:0000313" key="10">
    <source>
        <dbReference type="Proteomes" id="UP000752171"/>
    </source>
</evidence>
<proteinExistence type="inferred from homology"/>
<dbReference type="InterPro" id="IPR043971">
    <property type="entry name" value="FUZ/MON1/HPS1_longin_2"/>
</dbReference>
<name>A0A8T2M367_ASTMX</name>
<dbReference type="GO" id="GO:0016192">
    <property type="term" value="P:vesicle-mediated transport"/>
    <property type="evidence" value="ECO:0007669"/>
    <property type="project" value="InterPro"/>
</dbReference>
<reference evidence="9 10" key="1">
    <citation type="submission" date="2021-07" db="EMBL/GenBank/DDBJ databases">
        <authorList>
            <person name="Imarazene B."/>
            <person name="Zahm M."/>
            <person name="Klopp C."/>
            <person name="Cabau C."/>
            <person name="Beille S."/>
            <person name="Jouanno E."/>
            <person name="Castinel A."/>
            <person name="Lluch J."/>
            <person name="Gil L."/>
            <person name="Kuchtly C."/>
            <person name="Lopez Roques C."/>
            <person name="Donnadieu C."/>
            <person name="Parrinello H."/>
            <person name="Journot L."/>
            <person name="Du K."/>
            <person name="Schartl M."/>
            <person name="Retaux S."/>
            <person name="Guiguen Y."/>
        </authorList>
    </citation>
    <scope>NUCLEOTIDE SEQUENCE [LARGE SCALE GENOMIC DNA]</scope>
    <source>
        <strain evidence="9">Pach_M1</strain>
        <tissue evidence="9">Testis</tissue>
    </source>
</reference>
<dbReference type="EMBL" id="JAICCE010000004">
    <property type="protein sequence ID" value="KAG9278763.1"/>
    <property type="molecule type" value="Genomic_DNA"/>
</dbReference>
<dbReference type="OrthoDB" id="74835at2759"/>
<feature type="domain" description="FUZ/MON1/HPS1 third Longin" evidence="8">
    <location>
        <begin position="295"/>
        <end position="442"/>
    </location>
</feature>
<dbReference type="InterPro" id="IPR026069">
    <property type="entry name" value="Fuzzy"/>
</dbReference>
<feature type="domain" description="FUZ/MON1/HPS1 first Longin" evidence="6">
    <location>
        <begin position="8"/>
        <end position="132"/>
    </location>
</feature>
<evidence type="ECO:0008006" key="11">
    <source>
        <dbReference type="Google" id="ProtNLM"/>
    </source>
</evidence>